<dbReference type="SUPFAM" id="SSF51695">
    <property type="entry name" value="PLC-like phosphodiesterases"/>
    <property type="match status" value="1"/>
</dbReference>
<name>D7BER6_ALLS1</name>
<dbReference type="Proteomes" id="UP000001916">
    <property type="component" value="Chromosome"/>
</dbReference>
<dbReference type="InterPro" id="IPR017946">
    <property type="entry name" value="PLC-like_Pdiesterase_TIM-brl"/>
</dbReference>
<gene>
    <name evidence="2" type="ordered locus">Mesil_3189</name>
</gene>
<dbReference type="CDD" id="cd08556">
    <property type="entry name" value="GDPD"/>
    <property type="match status" value="1"/>
</dbReference>
<dbReference type="Pfam" id="PF03009">
    <property type="entry name" value="GDPD"/>
    <property type="match status" value="1"/>
</dbReference>
<dbReference type="GO" id="GO:0008081">
    <property type="term" value="F:phosphoric diester hydrolase activity"/>
    <property type="evidence" value="ECO:0007669"/>
    <property type="project" value="InterPro"/>
</dbReference>
<sequence>MFVDGKMTLHAKGLLLGHRGAPRAARENTLESFRLALQAGLDGIELDVQRTRDGVLVIHHDFDLQGVAIASLPWAELAAQAPWMPRIEQVFELYEEFPKASLNLELKSQPPSSDGRESDLARALAAWPQRERAWISSFDPLALIRLEKAGVDVPMALLYAQTEVLELLPCLPVRGVHPHFSLLTPEQVEEFKAKGLFVVTWTVNDGETAKRLLAWGVDGVIGDLPQELLASRA</sequence>
<dbReference type="InterPro" id="IPR030395">
    <property type="entry name" value="GP_PDE_dom"/>
</dbReference>
<evidence type="ECO:0000313" key="3">
    <source>
        <dbReference type="Proteomes" id="UP000001916"/>
    </source>
</evidence>
<evidence type="ECO:0000313" key="2">
    <source>
        <dbReference type="EMBL" id="ADH65012.1"/>
    </source>
</evidence>
<dbReference type="STRING" id="526227.Mesil_3189"/>
<evidence type="ECO:0000259" key="1">
    <source>
        <dbReference type="PROSITE" id="PS51704"/>
    </source>
</evidence>
<dbReference type="KEGG" id="msv:Mesil_3189"/>
<organism evidence="2 3">
    <name type="scientific">Allomeiothermus silvanus (strain ATCC 700542 / DSM 9946 / NBRC 106475 / NCIMB 13440 / VI-R2)</name>
    <name type="common">Thermus silvanus</name>
    <dbReference type="NCBI Taxonomy" id="526227"/>
    <lineage>
        <taxon>Bacteria</taxon>
        <taxon>Thermotogati</taxon>
        <taxon>Deinococcota</taxon>
        <taxon>Deinococci</taxon>
        <taxon>Thermales</taxon>
        <taxon>Thermaceae</taxon>
        <taxon>Allomeiothermus</taxon>
    </lineage>
</organism>
<feature type="domain" description="GP-PDE" evidence="1">
    <location>
        <begin position="13"/>
        <end position="232"/>
    </location>
</feature>
<dbReference type="PROSITE" id="PS50007">
    <property type="entry name" value="PIPLC_X_DOMAIN"/>
    <property type="match status" value="1"/>
</dbReference>
<dbReference type="HOGENOM" id="CLU_030006_3_5_0"/>
<protein>
    <submittedName>
        <fullName evidence="2">Glycerophosphoryl diester phosphodiesterase</fullName>
    </submittedName>
</protein>
<dbReference type="PANTHER" id="PTHR46211">
    <property type="entry name" value="GLYCEROPHOSPHORYL DIESTER PHOSPHODIESTERASE"/>
    <property type="match status" value="1"/>
</dbReference>
<dbReference type="PROSITE" id="PS51704">
    <property type="entry name" value="GP_PDE"/>
    <property type="match status" value="1"/>
</dbReference>
<dbReference type="eggNOG" id="COG0584">
    <property type="taxonomic scope" value="Bacteria"/>
</dbReference>
<dbReference type="AlphaFoldDB" id="D7BER6"/>
<dbReference type="EMBL" id="CP002042">
    <property type="protein sequence ID" value="ADH65012.1"/>
    <property type="molecule type" value="Genomic_DNA"/>
</dbReference>
<dbReference type="Gene3D" id="3.20.20.190">
    <property type="entry name" value="Phosphatidylinositol (PI) phosphodiesterase"/>
    <property type="match status" value="1"/>
</dbReference>
<dbReference type="PANTHER" id="PTHR46211:SF1">
    <property type="entry name" value="GLYCEROPHOSPHODIESTER PHOSPHODIESTERASE, CYTOPLASMIC"/>
    <property type="match status" value="1"/>
</dbReference>
<keyword evidence="3" id="KW-1185">Reference proteome</keyword>
<proteinExistence type="predicted"/>
<reference evidence="2 3" key="1">
    <citation type="journal article" date="2010" name="Stand. Genomic Sci.">
        <title>Complete genome sequence of Meiothermus silvanus type strain (VI-R2).</title>
        <authorList>
            <person name="Sikorski J."/>
            <person name="Tindall B.J."/>
            <person name="Lowry S."/>
            <person name="Lucas S."/>
            <person name="Nolan M."/>
            <person name="Copeland A."/>
            <person name="Glavina Del Rio T."/>
            <person name="Tice H."/>
            <person name="Cheng J.F."/>
            <person name="Han C."/>
            <person name="Pitluck S."/>
            <person name="Liolios K."/>
            <person name="Ivanova N."/>
            <person name="Mavromatis K."/>
            <person name="Mikhailova N."/>
            <person name="Pati A."/>
            <person name="Goodwin L."/>
            <person name="Chen A."/>
            <person name="Palaniappan K."/>
            <person name="Land M."/>
            <person name="Hauser L."/>
            <person name="Chang Y.J."/>
            <person name="Jeffries C.D."/>
            <person name="Rohde M."/>
            <person name="Goker M."/>
            <person name="Woyke T."/>
            <person name="Bristow J."/>
            <person name="Eisen J.A."/>
            <person name="Markowitz V."/>
            <person name="Hugenholtz P."/>
            <person name="Kyrpides N.C."/>
            <person name="Klenk H.P."/>
            <person name="Lapidus A."/>
        </authorList>
    </citation>
    <scope>NUCLEOTIDE SEQUENCE [LARGE SCALE GENOMIC DNA]</scope>
    <source>
        <strain evidence="3">ATCC 700542 / DSM 9946 / VI-R2</strain>
    </source>
</reference>
<accession>D7BER6</accession>
<dbReference type="GO" id="GO:0006629">
    <property type="term" value="P:lipid metabolic process"/>
    <property type="evidence" value="ECO:0007669"/>
    <property type="project" value="InterPro"/>
</dbReference>